<dbReference type="GO" id="GO:0009380">
    <property type="term" value="C:excinuclease repair complex"/>
    <property type="evidence" value="ECO:0007669"/>
    <property type="project" value="TreeGrafter"/>
</dbReference>
<keyword evidence="1" id="KW-0228">DNA excision</keyword>
<dbReference type="Pfam" id="PF02151">
    <property type="entry name" value="UVR"/>
    <property type="match status" value="1"/>
</dbReference>
<dbReference type="GO" id="GO:0006281">
    <property type="term" value="P:DNA repair"/>
    <property type="evidence" value="ECO:0007669"/>
    <property type="project" value="UniProtKB-KW"/>
</dbReference>
<protein>
    <submittedName>
        <fullName evidence="7">Excinuclease ABC subunit C</fullName>
    </submittedName>
</protein>
<proteinExistence type="predicted"/>
<dbReference type="InterPro" id="IPR036876">
    <property type="entry name" value="UVR_dom_sf"/>
</dbReference>
<dbReference type="Pfam" id="PF22920">
    <property type="entry name" value="UvrC_RNaseH"/>
    <property type="match status" value="1"/>
</dbReference>
<evidence type="ECO:0000256" key="2">
    <source>
        <dbReference type="ARBA" id="ARBA00022881"/>
    </source>
</evidence>
<accession>A0A378VY75</accession>
<feature type="domain" description="UVR" evidence="5">
    <location>
        <begin position="98"/>
        <end position="133"/>
    </location>
</feature>
<dbReference type="InterPro" id="IPR001162">
    <property type="entry name" value="UvrC_RNase_H_dom"/>
</dbReference>
<dbReference type="InterPro" id="IPR050066">
    <property type="entry name" value="UvrABC_protein_C"/>
</dbReference>
<evidence type="ECO:0000256" key="3">
    <source>
        <dbReference type="ARBA" id="ARBA00023236"/>
    </source>
</evidence>
<sequence>MLSGHQYPQMAYYRGTLKNPNQYFGPYPNSNAVRDSIQVLQKVFMLRTCEDSVFEHRDRPCLLYQIKRCTAPCVGHISEEDYCDSVRQAATFLNGKTDELTRTLQHKMQTAAANLQFEEAARYRDQIQALGIIQSNQFIDSKNPNNPNDIDLLALAVSDGLVCVHWVSIRGGRHVGDKSFFPDTKNDPEPNGQDYAEAFVAQHYLGKSKPDIIISNFPVPDALKEALEGEHGKQMQFVTKTIGERKVWLKMAEQNAQMAITQRHLQQSNQQHRIDELAKILGMNSDGINRLECFDISHTQGEATIASCVVYDEQTSNPRNTAATTSPPPNPATTTPPCAKC</sequence>
<feature type="compositionally biased region" description="Low complexity" evidence="4">
    <location>
        <begin position="332"/>
        <end position="341"/>
    </location>
</feature>
<evidence type="ECO:0000256" key="1">
    <source>
        <dbReference type="ARBA" id="ARBA00022769"/>
    </source>
</evidence>
<dbReference type="FunFam" id="4.10.860.10:FF:000002">
    <property type="entry name" value="UvrABC system protein C"/>
    <property type="match status" value="1"/>
</dbReference>
<keyword evidence="2" id="KW-0267">Excision nuclease</keyword>
<name>A0A378VY75_NEIGO</name>
<dbReference type="PANTHER" id="PTHR30562:SF1">
    <property type="entry name" value="UVRABC SYSTEM PROTEIN C"/>
    <property type="match status" value="1"/>
</dbReference>
<organism evidence="7">
    <name type="scientific">Neisseria gonorrhoeae</name>
    <dbReference type="NCBI Taxonomy" id="485"/>
    <lineage>
        <taxon>Bacteria</taxon>
        <taxon>Pseudomonadati</taxon>
        <taxon>Pseudomonadota</taxon>
        <taxon>Betaproteobacteria</taxon>
        <taxon>Neisseriales</taxon>
        <taxon>Neisseriaceae</taxon>
        <taxon>Neisseria</taxon>
    </lineage>
</organism>
<keyword evidence="2" id="KW-0234">DNA repair</keyword>
<dbReference type="InterPro" id="IPR038476">
    <property type="entry name" value="UvrC_RNase_H_dom_sf"/>
</dbReference>
<evidence type="ECO:0000259" key="6">
    <source>
        <dbReference type="PROSITE" id="PS50165"/>
    </source>
</evidence>
<keyword evidence="3" id="KW-0742">SOS response</keyword>
<feature type="region of interest" description="Disordered" evidence="4">
    <location>
        <begin position="317"/>
        <end position="341"/>
    </location>
</feature>
<dbReference type="EMBL" id="UGRI01000001">
    <property type="protein sequence ID" value="SUA23960.1"/>
    <property type="molecule type" value="Genomic_DNA"/>
</dbReference>
<evidence type="ECO:0000313" key="7">
    <source>
        <dbReference type="EMBL" id="SUA23960.1"/>
    </source>
</evidence>
<reference evidence="7" key="1">
    <citation type="submission" date="2018-06" db="EMBL/GenBank/DDBJ databases">
        <authorList>
            <consortium name="Pathogen Informatics"/>
            <person name="Doyle S."/>
        </authorList>
    </citation>
    <scope>NUCLEOTIDE SEQUENCE [LARGE SCALE GENOMIC DNA]</scope>
    <source>
        <strain evidence="7">NCTC11421</strain>
    </source>
</reference>
<dbReference type="SUPFAM" id="SSF46600">
    <property type="entry name" value="C-terminal UvrC-binding domain of UvrB"/>
    <property type="match status" value="1"/>
</dbReference>
<dbReference type="InterPro" id="IPR001943">
    <property type="entry name" value="UVR_dom"/>
</dbReference>
<dbReference type="Gene3D" id="4.10.860.10">
    <property type="entry name" value="UVR domain"/>
    <property type="match status" value="1"/>
</dbReference>
<dbReference type="AlphaFoldDB" id="A0A378VY75"/>
<dbReference type="GO" id="GO:0009432">
    <property type="term" value="P:SOS response"/>
    <property type="evidence" value="ECO:0007669"/>
    <property type="project" value="UniProtKB-KW"/>
</dbReference>
<evidence type="ECO:0000259" key="5">
    <source>
        <dbReference type="PROSITE" id="PS50151"/>
    </source>
</evidence>
<feature type="domain" description="UvrC family homology region profile" evidence="6">
    <location>
        <begin position="152"/>
        <end position="314"/>
    </location>
</feature>
<keyword evidence="3" id="KW-0227">DNA damage</keyword>
<dbReference type="GO" id="GO:0009381">
    <property type="term" value="F:excinuclease ABC activity"/>
    <property type="evidence" value="ECO:0007669"/>
    <property type="project" value="InterPro"/>
</dbReference>
<evidence type="ECO:0000256" key="4">
    <source>
        <dbReference type="SAM" id="MobiDB-lite"/>
    </source>
</evidence>
<dbReference type="Gene3D" id="3.30.420.340">
    <property type="entry name" value="UvrC, RNAse H endonuclease domain"/>
    <property type="match status" value="1"/>
</dbReference>
<dbReference type="PROSITE" id="PS50151">
    <property type="entry name" value="UVR"/>
    <property type="match status" value="1"/>
</dbReference>
<dbReference type="PANTHER" id="PTHR30562">
    <property type="entry name" value="UVRC/OXIDOREDUCTASE"/>
    <property type="match status" value="1"/>
</dbReference>
<dbReference type="PROSITE" id="PS50165">
    <property type="entry name" value="UVRC"/>
    <property type="match status" value="1"/>
</dbReference>
<dbReference type="Pfam" id="PF08459">
    <property type="entry name" value="UvrC_RNaseH_dom"/>
    <property type="match status" value="1"/>
</dbReference>
<gene>
    <name evidence="7" type="primary">uvrC_1</name>
    <name evidence="7" type="ORF">NCTC11421_01950</name>
</gene>